<feature type="compositionally biased region" description="Basic and acidic residues" evidence="1">
    <location>
        <begin position="68"/>
        <end position="78"/>
    </location>
</feature>
<feature type="compositionally biased region" description="Polar residues" evidence="1">
    <location>
        <begin position="83"/>
        <end position="93"/>
    </location>
</feature>
<accession>A0A8S1NRC7</accession>
<protein>
    <submittedName>
        <fullName evidence="2">Uncharacterized protein</fullName>
    </submittedName>
</protein>
<feature type="compositionally biased region" description="Basic and acidic residues" evidence="1">
    <location>
        <begin position="101"/>
        <end position="112"/>
    </location>
</feature>
<comment type="caution">
    <text evidence="2">The sequence shown here is derived from an EMBL/GenBank/DDBJ whole genome shotgun (WGS) entry which is preliminary data.</text>
</comment>
<evidence type="ECO:0000313" key="2">
    <source>
        <dbReference type="EMBL" id="CAD8093989.1"/>
    </source>
</evidence>
<organism evidence="2 3">
    <name type="scientific">Paramecium primaurelia</name>
    <dbReference type="NCBI Taxonomy" id="5886"/>
    <lineage>
        <taxon>Eukaryota</taxon>
        <taxon>Sar</taxon>
        <taxon>Alveolata</taxon>
        <taxon>Ciliophora</taxon>
        <taxon>Intramacronucleata</taxon>
        <taxon>Oligohymenophorea</taxon>
        <taxon>Peniculida</taxon>
        <taxon>Parameciidae</taxon>
        <taxon>Paramecium</taxon>
    </lineage>
</organism>
<reference evidence="2" key="1">
    <citation type="submission" date="2021-01" db="EMBL/GenBank/DDBJ databases">
        <authorList>
            <consortium name="Genoscope - CEA"/>
            <person name="William W."/>
        </authorList>
    </citation>
    <scope>NUCLEOTIDE SEQUENCE</scope>
</reference>
<dbReference type="OMA" id="YEHLLMI"/>
<dbReference type="Proteomes" id="UP000688137">
    <property type="component" value="Unassembled WGS sequence"/>
</dbReference>
<dbReference type="EMBL" id="CAJJDM010000097">
    <property type="protein sequence ID" value="CAD8093989.1"/>
    <property type="molecule type" value="Genomic_DNA"/>
</dbReference>
<sequence>MQQFDTEFGRLFYCIYTLHKRQLISQERKGRLKDLLITTDDRMAPLLTNLKQYNEQQVHEHLLMIVDSPHDTNIKQESEPSDENQSTKSTRTLRNIKPKNIHIEKSTFKLAEKSPGPLSTRSSQKRTSSSIKNS</sequence>
<feature type="compositionally biased region" description="Low complexity" evidence="1">
    <location>
        <begin position="119"/>
        <end position="134"/>
    </location>
</feature>
<proteinExistence type="predicted"/>
<gene>
    <name evidence="2" type="ORF">PPRIM_AZ9-3.1.T0940159</name>
</gene>
<dbReference type="AlphaFoldDB" id="A0A8S1NRC7"/>
<evidence type="ECO:0000313" key="3">
    <source>
        <dbReference type="Proteomes" id="UP000688137"/>
    </source>
</evidence>
<feature type="region of interest" description="Disordered" evidence="1">
    <location>
        <begin position="68"/>
        <end position="134"/>
    </location>
</feature>
<keyword evidence="3" id="KW-1185">Reference proteome</keyword>
<evidence type="ECO:0000256" key="1">
    <source>
        <dbReference type="SAM" id="MobiDB-lite"/>
    </source>
</evidence>
<name>A0A8S1NRC7_PARPR</name>